<feature type="coiled-coil region" evidence="6">
    <location>
        <begin position="267"/>
        <end position="322"/>
    </location>
</feature>
<evidence type="ECO:0000256" key="7">
    <source>
        <dbReference type="SAM" id="MobiDB-lite"/>
    </source>
</evidence>
<evidence type="ECO:0000256" key="4">
    <source>
        <dbReference type="ARBA" id="ARBA00023125"/>
    </source>
</evidence>
<dbReference type="PANTHER" id="PTHR46600">
    <property type="entry name" value="THAP DOMAIN-CONTAINING"/>
    <property type="match status" value="1"/>
</dbReference>
<dbReference type="GO" id="GO:0008270">
    <property type="term" value="F:zinc ion binding"/>
    <property type="evidence" value="ECO:0007669"/>
    <property type="project" value="UniProtKB-KW"/>
</dbReference>
<dbReference type="SMART" id="SM00980">
    <property type="entry name" value="THAP"/>
    <property type="match status" value="1"/>
</dbReference>
<keyword evidence="4 5" id="KW-0238">DNA-binding</keyword>
<evidence type="ECO:0000256" key="5">
    <source>
        <dbReference type="PROSITE-ProRule" id="PRU00309"/>
    </source>
</evidence>
<proteinExistence type="predicted"/>
<feature type="region of interest" description="Disordered" evidence="7">
    <location>
        <begin position="398"/>
        <end position="421"/>
    </location>
</feature>
<evidence type="ECO:0000259" key="8">
    <source>
        <dbReference type="PROSITE" id="PS50950"/>
    </source>
</evidence>
<keyword evidence="6" id="KW-0175">Coiled coil</keyword>
<keyword evidence="3" id="KW-0862">Zinc</keyword>
<dbReference type="InParanoid" id="A0A7M7J0C1"/>
<evidence type="ECO:0000256" key="2">
    <source>
        <dbReference type="ARBA" id="ARBA00022771"/>
    </source>
</evidence>
<evidence type="ECO:0000313" key="10">
    <source>
        <dbReference type="Proteomes" id="UP000594260"/>
    </source>
</evidence>
<evidence type="ECO:0000256" key="3">
    <source>
        <dbReference type="ARBA" id="ARBA00022833"/>
    </source>
</evidence>
<keyword evidence="2 5" id="KW-0863">Zinc-finger</keyword>
<evidence type="ECO:0000256" key="6">
    <source>
        <dbReference type="SAM" id="Coils"/>
    </source>
</evidence>
<dbReference type="KEGG" id="vde:111243254"/>
<evidence type="ECO:0000313" key="9">
    <source>
        <dbReference type="EnsemblMetazoa" id="XP_022644242"/>
    </source>
</evidence>
<keyword evidence="1" id="KW-0479">Metal-binding</keyword>
<dbReference type="GeneID" id="111243254"/>
<dbReference type="EnsemblMetazoa" id="XM_022788507">
    <property type="protein sequence ID" value="XP_022644242"/>
    <property type="gene ID" value="LOC111243254"/>
</dbReference>
<dbReference type="InterPro" id="IPR006612">
    <property type="entry name" value="THAP_Znf"/>
</dbReference>
<protein>
    <recommendedName>
        <fullName evidence="8">THAP-type domain-containing protein</fullName>
    </recommendedName>
</protein>
<dbReference type="InterPro" id="IPR026516">
    <property type="entry name" value="THAP1/10"/>
</dbReference>
<feature type="domain" description="THAP-type" evidence="8">
    <location>
        <begin position="48"/>
        <end position="133"/>
    </location>
</feature>
<dbReference type="PANTHER" id="PTHR46600:SF11">
    <property type="entry name" value="THAP DOMAIN-CONTAINING PROTEIN 10"/>
    <property type="match status" value="1"/>
</dbReference>
<evidence type="ECO:0000256" key="1">
    <source>
        <dbReference type="ARBA" id="ARBA00022723"/>
    </source>
</evidence>
<dbReference type="GO" id="GO:0043565">
    <property type="term" value="F:sequence-specific DNA binding"/>
    <property type="evidence" value="ECO:0007669"/>
    <property type="project" value="InterPro"/>
</dbReference>
<dbReference type="OrthoDB" id="6503477at2759"/>
<accession>A0A7M7J0C1</accession>
<sequence length="615" mass="67009">MPKARDLFSIVEVARKPLSFYKNKSKIGDHLEMSGSGASNIGGGSGDGIRSCCIPGCCSRGFKDGEKLCLFPNAADRRLAWIERIRASGLVEPTWMPTASTFVCQAHFDKTCFIRNVPNGPLKMAKTTVPSIFNVDNSNSTPANVKTSGKLQPTVSIIQTRRAAGITPKPRVMFEADPTPATRRPREIPSAGHTFKPVIARATTGPAAVTEFNSISTVQSGFPPPKTTSVVVIATDHKATGVKRILPLTNHPPPTKKGALLVHCSNCAQLQEKLNQKSGVIRELEVSISDLKQELSKLDNTREAATSKIDRLKESLKDIYTEHQLARLSDGTTRGRPWDMETVRRAAKLVLACGRTGYQEILNQGQPFPSLKTLNRLLYKRRYLPSTLDNPEPSIAEELNEEMSNTDPEEESDGSTEEIEENLITGEEGRILKKSRKTRKMRSVMQKFTEAAQAHGIQVGHHLETIAAAGEETTMLEGVAVDGLNGQLLQLHSMEPGQQQHVAGQEIPPGEEGAPDGSAVALVSHYGQLTVIQDQTTAAQAITGAVIEDILRAQNLTAAEVKEIRVEGSYITIVKHNDGTQIDQEQHMEQVSDGASHHHVSTEEAQQLIAQGIME</sequence>
<dbReference type="SUPFAM" id="SSF57716">
    <property type="entry name" value="Glucocorticoid receptor-like (DNA-binding domain)"/>
    <property type="match status" value="1"/>
</dbReference>
<feature type="compositionally biased region" description="Acidic residues" evidence="7">
    <location>
        <begin position="407"/>
        <end position="421"/>
    </location>
</feature>
<dbReference type="RefSeq" id="XP_022644242.1">
    <property type="nucleotide sequence ID" value="XM_022788507.1"/>
</dbReference>
<keyword evidence="10" id="KW-1185">Reference proteome</keyword>
<dbReference type="Pfam" id="PF05485">
    <property type="entry name" value="THAP"/>
    <property type="match status" value="1"/>
</dbReference>
<organism evidence="9 10">
    <name type="scientific">Varroa destructor</name>
    <name type="common">Honeybee mite</name>
    <dbReference type="NCBI Taxonomy" id="109461"/>
    <lineage>
        <taxon>Eukaryota</taxon>
        <taxon>Metazoa</taxon>
        <taxon>Ecdysozoa</taxon>
        <taxon>Arthropoda</taxon>
        <taxon>Chelicerata</taxon>
        <taxon>Arachnida</taxon>
        <taxon>Acari</taxon>
        <taxon>Parasitiformes</taxon>
        <taxon>Mesostigmata</taxon>
        <taxon>Gamasina</taxon>
        <taxon>Dermanyssoidea</taxon>
        <taxon>Varroidae</taxon>
        <taxon>Varroa</taxon>
    </lineage>
</organism>
<reference evidence="9" key="1">
    <citation type="submission" date="2021-01" db="UniProtKB">
        <authorList>
            <consortium name="EnsemblMetazoa"/>
        </authorList>
    </citation>
    <scope>IDENTIFICATION</scope>
</reference>
<dbReference type="AlphaFoldDB" id="A0A7M7J0C1"/>
<dbReference type="Proteomes" id="UP000594260">
    <property type="component" value="Unplaced"/>
</dbReference>
<dbReference type="PROSITE" id="PS50950">
    <property type="entry name" value="ZF_THAP"/>
    <property type="match status" value="1"/>
</dbReference>
<name>A0A7M7J0C1_VARDE</name>